<proteinExistence type="predicted"/>
<accession>A0ACB7EHP9</accession>
<keyword evidence="2" id="KW-1185">Reference proteome</keyword>
<sequence>FMLQLAGGVILGVALWLRHDPKTSNLLELEFEGAHAPSTFYISVHILIAVGAVMMVVGFLGCYGAIQESQCLLGTVSKEMINFYDSVYDKAMTDTITDKDKTNAAAKVLKVFHETLNCCGKGQASTFFTKITDKVGFTDVCPSSGTSTVSVTVYKTAVNHTVRLFTL</sequence>
<name>A0ACB7EHP9_NIBAL</name>
<organism evidence="1 2">
    <name type="scientific">Nibea albiflora</name>
    <name type="common">Yellow drum</name>
    <name type="synonym">Corvina albiflora</name>
    <dbReference type="NCBI Taxonomy" id="240163"/>
    <lineage>
        <taxon>Eukaryota</taxon>
        <taxon>Metazoa</taxon>
        <taxon>Chordata</taxon>
        <taxon>Craniata</taxon>
        <taxon>Vertebrata</taxon>
        <taxon>Euteleostomi</taxon>
        <taxon>Actinopterygii</taxon>
        <taxon>Neopterygii</taxon>
        <taxon>Teleostei</taxon>
        <taxon>Neoteleostei</taxon>
        <taxon>Acanthomorphata</taxon>
        <taxon>Eupercaria</taxon>
        <taxon>Sciaenidae</taxon>
        <taxon>Nibea</taxon>
    </lineage>
</organism>
<comment type="caution">
    <text evidence="1">The sequence shown here is derived from an EMBL/GenBank/DDBJ whole genome shotgun (WGS) entry which is preliminary data.</text>
</comment>
<evidence type="ECO:0000313" key="2">
    <source>
        <dbReference type="Proteomes" id="UP000805704"/>
    </source>
</evidence>
<dbReference type="EMBL" id="CM024795">
    <property type="protein sequence ID" value="KAG8001645.1"/>
    <property type="molecule type" value="Genomic_DNA"/>
</dbReference>
<gene>
    <name evidence="1" type="primary">CD81</name>
    <name evidence="1" type="ORF">GBF38_007393</name>
</gene>
<evidence type="ECO:0000313" key="1">
    <source>
        <dbReference type="EMBL" id="KAG8001645.1"/>
    </source>
</evidence>
<dbReference type="Proteomes" id="UP000805704">
    <property type="component" value="Chromosome 7"/>
</dbReference>
<protein>
    <submittedName>
        <fullName evidence="1">CD81 antigen</fullName>
    </submittedName>
</protein>
<reference evidence="1" key="1">
    <citation type="submission" date="2020-04" db="EMBL/GenBank/DDBJ databases">
        <title>A chromosome-scale assembly and high-density genetic map of the yellow drum (Nibea albiflora) genome.</title>
        <authorList>
            <person name="Xu D."/>
            <person name="Zhang W."/>
            <person name="Chen R."/>
            <person name="Tan P."/>
            <person name="Wang L."/>
            <person name="Song H."/>
            <person name="Tian L."/>
            <person name="Zhu Q."/>
            <person name="Wang B."/>
        </authorList>
    </citation>
    <scope>NUCLEOTIDE SEQUENCE</scope>
    <source>
        <strain evidence="1">ZJHYS-2018</strain>
    </source>
</reference>
<feature type="non-terminal residue" evidence="1">
    <location>
        <position position="1"/>
    </location>
</feature>